<evidence type="ECO:0000256" key="1">
    <source>
        <dbReference type="ARBA" id="ARBA00011046"/>
    </source>
</evidence>
<gene>
    <name evidence="5" type="ORF">rosag_43730</name>
</gene>
<evidence type="ECO:0000313" key="5">
    <source>
        <dbReference type="EMBL" id="GLC27860.1"/>
    </source>
</evidence>
<dbReference type="Proteomes" id="UP001161325">
    <property type="component" value="Unassembled WGS sequence"/>
</dbReference>
<dbReference type="RefSeq" id="WP_284352290.1">
    <property type="nucleotide sequence ID" value="NZ_BRXS01000007.1"/>
</dbReference>
<evidence type="ECO:0000256" key="2">
    <source>
        <dbReference type="ARBA" id="ARBA00023015"/>
    </source>
</evidence>
<keyword evidence="6" id="KW-1185">Reference proteome</keyword>
<evidence type="ECO:0000256" key="4">
    <source>
        <dbReference type="ARBA" id="ARBA00023163"/>
    </source>
</evidence>
<sequence length="124" mass="13979">MSKPQLTQRELDIMSVLWELGEATAAEVRDRVDPGLAYTSISSMIRMLELKGYVGHRRGEGKTHVYFPTIEAEAAGETALGRVLDKIYGGSPLKLLTHLMEQRRLSEPELARMRELLDRQPKDG</sequence>
<organism evidence="5 6">
    <name type="scientific">Roseisolibacter agri</name>
    <dbReference type="NCBI Taxonomy" id="2014610"/>
    <lineage>
        <taxon>Bacteria</taxon>
        <taxon>Pseudomonadati</taxon>
        <taxon>Gemmatimonadota</taxon>
        <taxon>Gemmatimonadia</taxon>
        <taxon>Gemmatimonadales</taxon>
        <taxon>Gemmatimonadaceae</taxon>
        <taxon>Roseisolibacter</taxon>
    </lineage>
</organism>
<dbReference type="InterPro" id="IPR005650">
    <property type="entry name" value="BlaI_family"/>
</dbReference>
<evidence type="ECO:0000256" key="3">
    <source>
        <dbReference type="ARBA" id="ARBA00023125"/>
    </source>
</evidence>
<dbReference type="InterPro" id="IPR036390">
    <property type="entry name" value="WH_DNA-bd_sf"/>
</dbReference>
<dbReference type="AlphaFoldDB" id="A0AA37Q797"/>
<keyword evidence="2" id="KW-0805">Transcription regulation</keyword>
<dbReference type="InterPro" id="IPR036388">
    <property type="entry name" value="WH-like_DNA-bd_sf"/>
</dbReference>
<keyword evidence="3" id="KW-0238">DNA-binding</keyword>
<dbReference type="PIRSF" id="PIRSF019455">
    <property type="entry name" value="CopR_AtkY"/>
    <property type="match status" value="1"/>
</dbReference>
<name>A0AA37Q797_9BACT</name>
<comment type="caution">
    <text evidence="5">The sequence shown here is derived from an EMBL/GenBank/DDBJ whole genome shotgun (WGS) entry which is preliminary data.</text>
</comment>
<reference evidence="5" key="1">
    <citation type="submission" date="2022-08" db="EMBL/GenBank/DDBJ databases">
        <title>Draft genome sequencing of Roseisolibacter agri AW1220.</title>
        <authorList>
            <person name="Tobiishi Y."/>
            <person name="Tonouchi A."/>
        </authorList>
    </citation>
    <scope>NUCLEOTIDE SEQUENCE</scope>
    <source>
        <strain evidence="5">AW1220</strain>
    </source>
</reference>
<dbReference type="Pfam" id="PF03965">
    <property type="entry name" value="Penicillinase_R"/>
    <property type="match status" value="1"/>
</dbReference>
<dbReference type="Gene3D" id="1.10.10.10">
    <property type="entry name" value="Winged helix-like DNA-binding domain superfamily/Winged helix DNA-binding domain"/>
    <property type="match status" value="1"/>
</dbReference>
<dbReference type="GO" id="GO:0003677">
    <property type="term" value="F:DNA binding"/>
    <property type="evidence" value="ECO:0007669"/>
    <property type="project" value="UniProtKB-KW"/>
</dbReference>
<keyword evidence="4" id="KW-0804">Transcription</keyword>
<protein>
    <submittedName>
        <fullName evidence="5">BlaI family transcriptional regulator</fullName>
    </submittedName>
</protein>
<dbReference type="Gene3D" id="1.10.4040.10">
    <property type="entry name" value="Penicillinase repressor domain"/>
    <property type="match status" value="1"/>
</dbReference>
<dbReference type="SUPFAM" id="SSF46785">
    <property type="entry name" value="Winged helix' DNA-binding domain"/>
    <property type="match status" value="1"/>
</dbReference>
<evidence type="ECO:0000313" key="6">
    <source>
        <dbReference type="Proteomes" id="UP001161325"/>
    </source>
</evidence>
<dbReference type="GO" id="GO:0045892">
    <property type="term" value="P:negative regulation of DNA-templated transcription"/>
    <property type="evidence" value="ECO:0007669"/>
    <property type="project" value="InterPro"/>
</dbReference>
<comment type="similarity">
    <text evidence="1">Belongs to the BlaI transcriptional regulatory family.</text>
</comment>
<dbReference type="EMBL" id="BRXS01000007">
    <property type="protein sequence ID" value="GLC27860.1"/>
    <property type="molecule type" value="Genomic_DNA"/>
</dbReference>
<accession>A0AA37Q797</accession>
<proteinExistence type="inferred from homology"/>